<dbReference type="PANTHER" id="PTHR34220">
    <property type="entry name" value="SENSOR HISTIDINE KINASE YPDA"/>
    <property type="match status" value="1"/>
</dbReference>
<organism evidence="3 4">
    <name type="scientific">Sphingobacterium thalpophilum</name>
    <dbReference type="NCBI Taxonomy" id="259"/>
    <lineage>
        <taxon>Bacteria</taxon>
        <taxon>Pseudomonadati</taxon>
        <taxon>Bacteroidota</taxon>
        <taxon>Sphingobacteriia</taxon>
        <taxon>Sphingobacteriales</taxon>
        <taxon>Sphingobacteriaceae</taxon>
        <taxon>Sphingobacterium</taxon>
    </lineage>
</organism>
<dbReference type="InterPro" id="IPR010559">
    <property type="entry name" value="Sig_transdc_His_kin_internal"/>
</dbReference>
<proteinExistence type="predicted"/>
<dbReference type="Pfam" id="PF06580">
    <property type="entry name" value="His_kinase"/>
    <property type="match status" value="1"/>
</dbReference>
<feature type="transmembrane region" description="Helical" evidence="1">
    <location>
        <begin position="43"/>
        <end position="65"/>
    </location>
</feature>
<sequence>MNFILPNRSQWRTLSFPFPIIIISIYYLMFYNLGMDLTLSLNLFGLVFTLGILSWWLSVVISNCMNWLLPDSEQLPLRALCIFLSQLSIEIVIVSILFQALDRVSQPGRLELDQAHFVAALVLALLSNIIFNSIWQVRYIFEHWKNALTTKELLDQEQLLREYRGLREQLHPYFLFDSLYAVGRLIANDLERSITYLDVLSKVYRAFLNENKKELCSLSQEFEHVMLYVKLLETANGMPIRLDISPIGEHSAHYLPPFSIQRIIEDVKDYHYPDPNLPEIRIWTEEAYVYVEHGLHAHWNYTPSANLRSIVGRYNYLKIGQFSVKKNGESLRYSLPLQVK</sequence>
<evidence type="ECO:0000313" key="4">
    <source>
        <dbReference type="Proteomes" id="UP001566204"/>
    </source>
</evidence>
<dbReference type="InterPro" id="IPR050640">
    <property type="entry name" value="Bact_2-comp_sensor_kinase"/>
</dbReference>
<accession>A0ABV4HGX9</accession>
<protein>
    <submittedName>
        <fullName evidence="3">Histidine kinase</fullName>
    </submittedName>
</protein>
<keyword evidence="3" id="KW-0418">Kinase</keyword>
<feature type="transmembrane region" description="Helical" evidence="1">
    <location>
        <begin position="117"/>
        <end position="135"/>
    </location>
</feature>
<keyword evidence="3" id="KW-0808">Transferase</keyword>
<dbReference type="EMBL" id="JBEOQB010000006">
    <property type="protein sequence ID" value="MEZ0453763.1"/>
    <property type="molecule type" value="Genomic_DNA"/>
</dbReference>
<evidence type="ECO:0000259" key="2">
    <source>
        <dbReference type="Pfam" id="PF06580"/>
    </source>
</evidence>
<name>A0ABV4HGX9_9SPHI</name>
<feature type="transmembrane region" description="Helical" evidence="1">
    <location>
        <begin position="77"/>
        <end position="97"/>
    </location>
</feature>
<evidence type="ECO:0000256" key="1">
    <source>
        <dbReference type="SAM" id="Phobius"/>
    </source>
</evidence>
<dbReference type="RefSeq" id="WP_370482769.1">
    <property type="nucleotide sequence ID" value="NZ_JBEOQA010000002.1"/>
</dbReference>
<keyword evidence="1" id="KW-1133">Transmembrane helix</keyword>
<keyword evidence="1" id="KW-0812">Transmembrane</keyword>
<comment type="caution">
    <text evidence="3">The sequence shown here is derived from an EMBL/GenBank/DDBJ whole genome shotgun (WGS) entry which is preliminary data.</text>
</comment>
<keyword evidence="1" id="KW-0472">Membrane</keyword>
<reference evidence="3 4" key="1">
    <citation type="submission" date="2024-06" db="EMBL/GenBank/DDBJ databases">
        <title>Soil Sphingobacterium thalpophilum.</title>
        <authorList>
            <person name="Yang J."/>
            <person name="Li J."/>
        </authorList>
    </citation>
    <scope>NUCLEOTIDE SEQUENCE [LARGE SCALE GENOMIC DNA]</scope>
    <source>
        <strain evidence="3 4">22g91tb</strain>
    </source>
</reference>
<gene>
    <name evidence="3" type="ORF">ABTW24_19385</name>
</gene>
<keyword evidence="4" id="KW-1185">Reference proteome</keyword>
<feature type="transmembrane region" description="Helical" evidence="1">
    <location>
        <begin position="12"/>
        <end position="31"/>
    </location>
</feature>
<feature type="domain" description="Signal transduction histidine kinase internal region" evidence="2">
    <location>
        <begin position="162"/>
        <end position="233"/>
    </location>
</feature>
<evidence type="ECO:0000313" key="3">
    <source>
        <dbReference type="EMBL" id="MEZ0453763.1"/>
    </source>
</evidence>
<dbReference type="Proteomes" id="UP001566204">
    <property type="component" value="Unassembled WGS sequence"/>
</dbReference>
<dbReference type="PANTHER" id="PTHR34220:SF7">
    <property type="entry name" value="SENSOR HISTIDINE KINASE YPDA"/>
    <property type="match status" value="1"/>
</dbReference>
<dbReference type="GO" id="GO:0016301">
    <property type="term" value="F:kinase activity"/>
    <property type="evidence" value="ECO:0007669"/>
    <property type="project" value="UniProtKB-KW"/>
</dbReference>